<organism evidence="1 2">
    <name type="scientific">Liparis tanakae</name>
    <name type="common">Tanaka's snailfish</name>
    <dbReference type="NCBI Taxonomy" id="230148"/>
    <lineage>
        <taxon>Eukaryota</taxon>
        <taxon>Metazoa</taxon>
        <taxon>Chordata</taxon>
        <taxon>Craniata</taxon>
        <taxon>Vertebrata</taxon>
        <taxon>Euteleostomi</taxon>
        <taxon>Actinopterygii</taxon>
        <taxon>Neopterygii</taxon>
        <taxon>Teleostei</taxon>
        <taxon>Neoteleostei</taxon>
        <taxon>Acanthomorphata</taxon>
        <taxon>Eupercaria</taxon>
        <taxon>Perciformes</taxon>
        <taxon>Cottioidei</taxon>
        <taxon>Cottales</taxon>
        <taxon>Liparidae</taxon>
        <taxon>Liparis</taxon>
    </lineage>
</organism>
<comment type="caution">
    <text evidence="1">The sequence shown here is derived from an EMBL/GenBank/DDBJ whole genome shotgun (WGS) entry which is preliminary data.</text>
</comment>
<evidence type="ECO:0000313" key="2">
    <source>
        <dbReference type="Proteomes" id="UP000314294"/>
    </source>
</evidence>
<protein>
    <submittedName>
        <fullName evidence="1">Uncharacterized protein</fullName>
    </submittedName>
</protein>
<reference evidence="1 2" key="1">
    <citation type="submission" date="2019-03" db="EMBL/GenBank/DDBJ databases">
        <title>First draft genome of Liparis tanakae, snailfish: a comprehensive survey of snailfish specific genes.</title>
        <authorList>
            <person name="Kim W."/>
            <person name="Song I."/>
            <person name="Jeong J.-H."/>
            <person name="Kim D."/>
            <person name="Kim S."/>
            <person name="Ryu S."/>
            <person name="Song J.Y."/>
            <person name="Lee S.K."/>
        </authorList>
    </citation>
    <scope>NUCLEOTIDE SEQUENCE [LARGE SCALE GENOMIC DNA]</scope>
    <source>
        <tissue evidence="1">Muscle</tissue>
    </source>
</reference>
<evidence type="ECO:0000313" key="1">
    <source>
        <dbReference type="EMBL" id="TNN70009.1"/>
    </source>
</evidence>
<gene>
    <name evidence="1" type="ORF">EYF80_019685</name>
</gene>
<dbReference type="EMBL" id="SRLO01000168">
    <property type="protein sequence ID" value="TNN70009.1"/>
    <property type="molecule type" value="Genomic_DNA"/>
</dbReference>
<name>A0A4Z2HVZ1_9TELE</name>
<accession>A0A4Z2HVZ1</accession>
<proteinExistence type="predicted"/>
<dbReference type="AlphaFoldDB" id="A0A4Z2HVZ1"/>
<dbReference type="Proteomes" id="UP000314294">
    <property type="component" value="Unassembled WGS sequence"/>
</dbReference>
<keyword evidence="2" id="KW-1185">Reference proteome</keyword>
<sequence>MTTESFPYVEHKVFTCDRPQAAQDRGRSAHICQRCEDPAVPESESGSERSRPPTLLTMLRRWMAVQAKGMRKWPRRLHDCSACRRSFSSFSLC</sequence>